<proteinExistence type="predicted"/>
<dbReference type="EMBL" id="JBHRSM010000018">
    <property type="protein sequence ID" value="MFC3086535.1"/>
    <property type="molecule type" value="Genomic_DNA"/>
</dbReference>
<sequence length="138" mass="14863">MFMKSKPVGSEPVSKADLAFAAQRLRLELHNLVLEAFERERVSQSELALRLRKQPSQISRLMAAPGNWTLDTAAHLLYGISGNVVEVTEHDISAAPVRNDVIPDLLLGQSAANAPKPKAEGVVSGASAPKVQFQVSIP</sequence>
<dbReference type="RefSeq" id="WP_197645077.1">
    <property type="nucleotide sequence ID" value="NZ_JAEACP010000013.1"/>
</dbReference>
<comment type="caution">
    <text evidence="1">The sequence shown here is derived from an EMBL/GenBank/DDBJ whole genome shotgun (WGS) entry which is preliminary data.</text>
</comment>
<keyword evidence="2" id="KW-1185">Reference proteome</keyword>
<name>A0ABV7DW05_9RHOB</name>
<dbReference type="SUPFAM" id="SSF47413">
    <property type="entry name" value="lambda repressor-like DNA-binding domains"/>
    <property type="match status" value="1"/>
</dbReference>
<evidence type="ECO:0008006" key="3">
    <source>
        <dbReference type="Google" id="ProtNLM"/>
    </source>
</evidence>
<evidence type="ECO:0000313" key="2">
    <source>
        <dbReference type="Proteomes" id="UP001595445"/>
    </source>
</evidence>
<evidence type="ECO:0000313" key="1">
    <source>
        <dbReference type="EMBL" id="MFC3086535.1"/>
    </source>
</evidence>
<dbReference type="InterPro" id="IPR010982">
    <property type="entry name" value="Lambda_DNA-bd_dom_sf"/>
</dbReference>
<organism evidence="1 2">
    <name type="scientific">Tabrizicola soli</name>
    <dbReference type="NCBI Taxonomy" id="2185115"/>
    <lineage>
        <taxon>Bacteria</taxon>
        <taxon>Pseudomonadati</taxon>
        <taxon>Pseudomonadota</taxon>
        <taxon>Alphaproteobacteria</taxon>
        <taxon>Rhodobacterales</taxon>
        <taxon>Paracoccaceae</taxon>
        <taxon>Tabrizicola</taxon>
    </lineage>
</organism>
<dbReference type="Proteomes" id="UP001595445">
    <property type="component" value="Unassembled WGS sequence"/>
</dbReference>
<gene>
    <name evidence="1" type="ORF">ACFOD6_10810</name>
</gene>
<protein>
    <recommendedName>
        <fullName evidence="3">XRE family transcriptional regulator</fullName>
    </recommendedName>
</protein>
<accession>A0ABV7DW05</accession>
<reference evidence="2" key="1">
    <citation type="journal article" date="2019" name="Int. J. Syst. Evol. Microbiol.">
        <title>The Global Catalogue of Microorganisms (GCM) 10K type strain sequencing project: providing services to taxonomists for standard genome sequencing and annotation.</title>
        <authorList>
            <consortium name="The Broad Institute Genomics Platform"/>
            <consortium name="The Broad Institute Genome Sequencing Center for Infectious Disease"/>
            <person name="Wu L."/>
            <person name="Ma J."/>
        </authorList>
    </citation>
    <scope>NUCLEOTIDE SEQUENCE [LARGE SCALE GENOMIC DNA]</scope>
    <source>
        <strain evidence="2">KCTC 62102</strain>
    </source>
</reference>